<dbReference type="InterPro" id="IPR008920">
    <property type="entry name" value="TF_FadR/GntR_C"/>
</dbReference>
<dbReference type="SMART" id="SM00895">
    <property type="entry name" value="FCD"/>
    <property type="match status" value="1"/>
</dbReference>
<dbReference type="InterPro" id="IPR036390">
    <property type="entry name" value="WH_DNA-bd_sf"/>
</dbReference>
<keyword evidence="1" id="KW-0805">Transcription regulation</keyword>
<reference evidence="5" key="2">
    <citation type="submission" date="2021-08" db="EMBL/GenBank/DDBJ databases">
        <authorList>
            <person name="Tani A."/>
            <person name="Ola A."/>
            <person name="Ogura Y."/>
            <person name="Katsura K."/>
            <person name="Hayashi T."/>
        </authorList>
    </citation>
    <scope>NUCLEOTIDE SEQUENCE</scope>
    <source>
        <strain evidence="5">KCTC 52305</strain>
    </source>
</reference>
<dbReference type="InterPro" id="IPR000524">
    <property type="entry name" value="Tscrpt_reg_HTH_GntR"/>
</dbReference>
<proteinExistence type="predicted"/>
<sequence length="218" mass="24708">MKVSAGGEDDVVDTLEEEIIYGDLAPGTRLVEDALLARFPVSRHAIRQALMRLQQKGIVHRERNRGARVIAFTEDEVQQIYEVRELIQRQAALRIPLPAAPELVETLIALNAEFAREVKSGNRRGIHLVDDRFHSTLFEACRNKYLRDLVNQYMNITLPIRKSSALDADGSQTSIDQHATMISMLRKGDSWAFAELCVDHIHRGRISYLKRLAARPLA</sequence>
<dbReference type="InterPro" id="IPR036388">
    <property type="entry name" value="WH-like_DNA-bd_sf"/>
</dbReference>
<dbReference type="Proteomes" id="UP001055167">
    <property type="component" value="Unassembled WGS sequence"/>
</dbReference>
<organism evidence="5 6">
    <name type="scientific">Methylobacterium crusticola</name>
    <dbReference type="NCBI Taxonomy" id="1697972"/>
    <lineage>
        <taxon>Bacteria</taxon>
        <taxon>Pseudomonadati</taxon>
        <taxon>Pseudomonadota</taxon>
        <taxon>Alphaproteobacteria</taxon>
        <taxon>Hyphomicrobiales</taxon>
        <taxon>Methylobacteriaceae</taxon>
        <taxon>Methylobacterium</taxon>
    </lineage>
</organism>
<accession>A0ABQ4R8C1</accession>
<dbReference type="CDD" id="cd07377">
    <property type="entry name" value="WHTH_GntR"/>
    <property type="match status" value="1"/>
</dbReference>
<dbReference type="InterPro" id="IPR011711">
    <property type="entry name" value="GntR_C"/>
</dbReference>
<dbReference type="Pfam" id="PF07729">
    <property type="entry name" value="FCD"/>
    <property type="match status" value="1"/>
</dbReference>
<dbReference type="Gene3D" id="1.20.120.530">
    <property type="entry name" value="GntR ligand-binding domain-like"/>
    <property type="match status" value="1"/>
</dbReference>
<dbReference type="Gene3D" id="1.10.10.10">
    <property type="entry name" value="Winged helix-like DNA-binding domain superfamily/Winged helix DNA-binding domain"/>
    <property type="match status" value="1"/>
</dbReference>
<evidence type="ECO:0000256" key="1">
    <source>
        <dbReference type="ARBA" id="ARBA00023015"/>
    </source>
</evidence>
<evidence type="ECO:0000313" key="5">
    <source>
        <dbReference type="EMBL" id="GJD53978.1"/>
    </source>
</evidence>
<dbReference type="SUPFAM" id="SSF46785">
    <property type="entry name" value="Winged helix' DNA-binding domain"/>
    <property type="match status" value="1"/>
</dbReference>
<keyword evidence="6" id="KW-1185">Reference proteome</keyword>
<dbReference type="PROSITE" id="PS50949">
    <property type="entry name" value="HTH_GNTR"/>
    <property type="match status" value="1"/>
</dbReference>
<dbReference type="EMBL" id="BPQH01000044">
    <property type="protein sequence ID" value="GJD53978.1"/>
    <property type="molecule type" value="Genomic_DNA"/>
</dbReference>
<keyword evidence="3" id="KW-0804">Transcription</keyword>
<dbReference type="SUPFAM" id="SSF48008">
    <property type="entry name" value="GntR ligand-binding domain-like"/>
    <property type="match status" value="1"/>
</dbReference>
<dbReference type="RefSeq" id="WP_128564355.1">
    <property type="nucleotide sequence ID" value="NZ_BPQH01000044.1"/>
</dbReference>
<dbReference type="Pfam" id="PF00392">
    <property type="entry name" value="GntR"/>
    <property type="match status" value="1"/>
</dbReference>
<dbReference type="SMART" id="SM00345">
    <property type="entry name" value="HTH_GNTR"/>
    <property type="match status" value="1"/>
</dbReference>
<dbReference type="PANTHER" id="PTHR43537">
    <property type="entry name" value="TRANSCRIPTIONAL REGULATOR, GNTR FAMILY"/>
    <property type="match status" value="1"/>
</dbReference>
<protein>
    <recommendedName>
        <fullName evidence="4">HTH gntR-type domain-containing protein</fullName>
    </recommendedName>
</protein>
<comment type="caution">
    <text evidence="5">The sequence shown here is derived from an EMBL/GenBank/DDBJ whole genome shotgun (WGS) entry which is preliminary data.</text>
</comment>
<reference evidence="5" key="1">
    <citation type="journal article" date="2021" name="Front. Microbiol.">
        <title>Comprehensive Comparative Genomics and Phenotyping of Methylobacterium Species.</title>
        <authorList>
            <person name="Alessa O."/>
            <person name="Ogura Y."/>
            <person name="Fujitani Y."/>
            <person name="Takami H."/>
            <person name="Hayashi T."/>
            <person name="Sahin N."/>
            <person name="Tani A."/>
        </authorList>
    </citation>
    <scope>NUCLEOTIDE SEQUENCE</scope>
    <source>
        <strain evidence="5">KCTC 52305</strain>
    </source>
</reference>
<evidence type="ECO:0000256" key="3">
    <source>
        <dbReference type="ARBA" id="ARBA00023163"/>
    </source>
</evidence>
<gene>
    <name evidence="5" type="ORF">OPKNFCMD_6758</name>
</gene>
<evidence type="ECO:0000313" key="6">
    <source>
        <dbReference type="Proteomes" id="UP001055167"/>
    </source>
</evidence>
<feature type="domain" description="HTH gntR-type" evidence="4">
    <location>
        <begin position="5"/>
        <end position="72"/>
    </location>
</feature>
<keyword evidence="2" id="KW-0238">DNA-binding</keyword>
<name>A0ABQ4R8C1_9HYPH</name>
<dbReference type="PANTHER" id="PTHR43537:SF49">
    <property type="entry name" value="TRANSCRIPTIONAL REGULATORY PROTEIN"/>
    <property type="match status" value="1"/>
</dbReference>
<evidence type="ECO:0000256" key="2">
    <source>
        <dbReference type="ARBA" id="ARBA00023125"/>
    </source>
</evidence>
<evidence type="ECO:0000259" key="4">
    <source>
        <dbReference type="PROSITE" id="PS50949"/>
    </source>
</evidence>